<organism evidence="2 3">
    <name type="scientific">Rhizoclosmatium globosum</name>
    <dbReference type="NCBI Taxonomy" id="329046"/>
    <lineage>
        <taxon>Eukaryota</taxon>
        <taxon>Fungi</taxon>
        <taxon>Fungi incertae sedis</taxon>
        <taxon>Chytridiomycota</taxon>
        <taxon>Chytridiomycota incertae sedis</taxon>
        <taxon>Chytridiomycetes</taxon>
        <taxon>Chytridiales</taxon>
        <taxon>Chytriomycetaceae</taxon>
        <taxon>Rhizoclosmatium</taxon>
    </lineage>
</organism>
<accession>A0A1Y2CY41</accession>
<dbReference type="Proteomes" id="UP000193642">
    <property type="component" value="Unassembled WGS sequence"/>
</dbReference>
<dbReference type="EMBL" id="MCGO01000004">
    <property type="protein sequence ID" value="ORY51948.1"/>
    <property type="molecule type" value="Genomic_DNA"/>
</dbReference>
<keyword evidence="3" id="KW-1185">Reference proteome</keyword>
<proteinExistence type="predicted"/>
<evidence type="ECO:0000256" key="1">
    <source>
        <dbReference type="SAM" id="MobiDB-lite"/>
    </source>
</evidence>
<gene>
    <name evidence="2" type="ORF">BCR33DRAFT_780100</name>
</gene>
<name>A0A1Y2CY41_9FUNG</name>
<evidence type="ECO:0000313" key="3">
    <source>
        <dbReference type="Proteomes" id="UP000193642"/>
    </source>
</evidence>
<dbReference type="AlphaFoldDB" id="A0A1Y2CY41"/>
<reference evidence="2 3" key="1">
    <citation type="submission" date="2016-07" db="EMBL/GenBank/DDBJ databases">
        <title>Pervasive Adenine N6-methylation of Active Genes in Fungi.</title>
        <authorList>
            <consortium name="DOE Joint Genome Institute"/>
            <person name="Mondo S.J."/>
            <person name="Dannebaum R.O."/>
            <person name="Kuo R.C."/>
            <person name="Labutti K."/>
            <person name="Haridas S."/>
            <person name="Kuo A."/>
            <person name="Salamov A."/>
            <person name="Ahrendt S.R."/>
            <person name="Lipzen A."/>
            <person name="Sullivan W."/>
            <person name="Andreopoulos W.B."/>
            <person name="Clum A."/>
            <person name="Lindquist E."/>
            <person name="Daum C."/>
            <person name="Ramamoorthy G.K."/>
            <person name="Gryganskyi A."/>
            <person name="Culley D."/>
            <person name="Magnuson J.K."/>
            <person name="James T.Y."/>
            <person name="O'Malley M.A."/>
            <person name="Stajich J.E."/>
            <person name="Spatafora J.W."/>
            <person name="Visel A."/>
            <person name="Grigoriev I.V."/>
        </authorList>
    </citation>
    <scope>NUCLEOTIDE SEQUENCE [LARGE SCALE GENOMIC DNA]</scope>
    <source>
        <strain evidence="2 3">JEL800</strain>
    </source>
</reference>
<comment type="caution">
    <text evidence="2">The sequence shown here is derived from an EMBL/GenBank/DDBJ whole genome shotgun (WGS) entry which is preliminary data.</text>
</comment>
<feature type="compositionally biased region" description="Polar residues" evidence="1">
    <location>
        <begin position="202"/>
        <end position="211"/>
    </location>
</feature>
<protein>
    <submittedName>
        <fullName evidence="2">Uncharacterized protein</fullName>
    </submittedName>
</protein>
<feature type="compositionally biased region" description="Basic residues" evidence="1">
    <location>
        <begin position="214"/>
        <end position="224"/>
    </location>
</feature>
<sequence length="328" mass="35939">MDLLQQIQQAQQEFLSGNTAASHAHMQQVIAHVGAVGQRGAGNDTLLRLSAVLLLKTAPVSEAAQVWRSVTRLFLGDFSAIPAAVAAAGMLAFVAAGDASAAESIFTSWICSQQEIRNDRSYVDLVHVYLRHVVCASQNYHQAREYIDLNDSLSLPQKADFLALIQQLEDDARRPPQPPISLQKPEVETSLDSKSVKEVVETGSTVFPNDNSKPHLKQNHHHDGKSKASTQPLAEPAKSTMQEKPSNVPPKTSPSLAATQPVPNSKSSAKLNLKLLVQIIHRQRNGILSILAAFLAFLTYKYREGSTVKSMIQILQRFMRTLQMASSF</sequence>
<dbReference type="OrthoDB" id="3981028at2759"/>
<feature type="compositionally biased region" description="Polar residues" evidence="1">
    <location>
        <begin position="253"/>
        <end position="263"/>
    </location>
</feature>
<evidence type="ECO:0000313" key="2">
    <source>
        <dbReference type="EMBL" id="ORY51948.1"/>
    </source>
</evidence>
<feature type="region of interest" description="Disordered" evidence="1">
    <location>
        <begin position="172"/>
        <end position="265"/>
    </location>
</feature>